<feature type="binding site" evidence="7">
    <location>
        <position position="202"/>
    </location>
    <ligand>
        <name>L-glutamine</name>
        <dbReference type="ChEBI" id="CHEBI:58359"/>
    </ligand>
</feature>
<dbReference type="STRING" id="1121331.SAMN02745248_01998"/>
<dbReference type="GO" id="GO:0009435">
    <property type="term" value="P:NAD+ biosynthetic process"/>
    <property type="evidence" value="ECO:0007669"/>
    <property type="project" value="UniProtKB-UniRule"/>
</dbReference>
<dbReference type="UniPathway" id="UPA00253">
    <property type="reaction ID" value="UER00334"/>
</dbReference>
<dbReference type="PANTHER" id="PTHR23090:SF9">
    <property type="entry name" value="GLUTAMINE-DEPENDENT NAD(+) SYNTHETASE"/>
    <property type="match status" value="1"/>
</dbReference>
<dbReference type="Pfam" id="PF00795">
    <property type="entry name" value="CN_hydrolase"/>
    <property type="match status" value="1"/>
</dbReference>
<feature type="binding site" evidence="7">
    <location>
        <begin position="352"/>
        <end position="359"/>
    </location>
    <ligand>
        <name>ATP</name>
        <dbReference type="ChEBI" id="CHEBI:30616"/>
    </ligand>
</feature>
<keyword evidence="5 7" id="KW-0067">ATP-binding</keyword>
<feature type="binding site" evidence="7">
    <location>
        <begin position="472"/>
        <end position="475"/>
    </location>
    <ligand>
        <name>deamido-NAD(+)</name>
        <dbReference type="ChEBI" id="CHEBI:58437"/>
        <note>ligand shared between two neighboring subunits</note>
    </ligand>
</feature>
<keyword evidence="6 7" id="KW-0520">NAD</keyword>
<evidence type="ECO:0000313" key="11">
    <source>
        <dbReference type="EMBL" id="SHK18738.1"/>
    </source>
</evidence>
<feature type="binding site" evidence="7">
    <location>
        <position position="196"/>
    </location>
    <ligand>
        <name>L-glutamine</name>
        <dbReference type="ChEBI" id="CHEBI:58359"/>
    </ligand>
</feature>
<dbReference type="Pfam" id="PF02540">
    <property type="entry name" value="NAD_synthase"/>
    <property type="match status" value="1"/>
</dbReference>
<dbReference type="GO" id="GO:0008795">
    <property type="term" value="F:NAD+ synthase activity"/>
    <property type="evidence" value="ECO:0007669"/>
    <property type="project" value="UniProtKB-UniRule"/>
</dbReference>
<comment type="pathway">
    <text evidence="1 7 8">Cofactor biosynthesis; NAD(+) biosynthesis; NAD(+) from deamido-NAD(+) (L-Gln route): step 1/1.</text>
</comment>
<dbReference type="EMBL" id="FRAD01000016">
    <property type="protein sequence ID" value="SHK18738.1"/>
    <property type="molecule type" value="Genomic_DNA"/>
</dbReference>
<dbReference type="GO" id="GO:0003952">
    <property type="term" value="F:NAD+ synthase (glutamine-hydrolyzing) activity"/>
    <property type="evidence" value="ECO:0007669"/>
    <property type="project" value="UniProtKB-UniRule"/>
</dbReference>
<dbReference type="PIRSF" id="PIRSF006630">
    <property type="entry name" value="NADS_GAT"/>
    <property type="match status" value="1"/>
</dbReference>
<dbReference type="GO" id="GO:0005737">
    <property type="term" value="C:cytoplasm"/>
    <property type="evidence" value="ECO:0007669"/>
    <property type="project" value="InterPro"/>
</dbReference>
<evidence type="ECO:0000259" key="10">
    <source>
        <dbReference type="PROSITE" id="PS50263"/>
    </source>
</evidence>
<evidence type="ECO:0000256" key="4">
    <source>
        <dbReference type="ARBA" id="ARBA00022741"/>
    </source>
</evidence>
<evidence type="ECO:0000313" key="12">
    <source>
        <dbReference type="Proteomes" id="UP000183952"/>
    </source>
</evidence>
<evidence type="ECO:0000256" key="7">
    <source>
        <dbReference type="HAMAP-Rule" id="MF_02090"/>
    </source>
</evidence>
<dbReference type="PANTHER" id="PTHR23090">
    <property type="entry name" value="NH 3 /GLUTAMINE-DEPENDENT NAD + SYNTHETASE"/>
    <property type="match status" value="1"/>
</dbReference>
<gene>
    <name evidence="7" type="primary">nadE</name>
    <name evidence="11" type="ORF">SAMN02745248_01998</name>
</gene>
<keyword evidence="4 7" id="KW-0547">Nucleotide-binding</keyword>
<evidence type="ECO:0000256" key="5">
    <source>
        <dbReference type="ARBA" id="ARBA00022840"/>
    </source>
</evidence>
<protein>
    <recommendedName>
        <fullName evidence="7 8">Glutamine-dependent NAD(+) synthetase</fullName>
        <ecNumber evidence="7 8">6.3.5.1</ecNumber>
    </recommendedName>
    <alternativeName>
        <fullName evidence="7 8">NAD(+) synthase [glutamine-hydrolyzing]</fullName>
    </alternativeName>
</protein>
<organism evidence="11 12">
    <name type="scientific">Hathewaya proteolytica DSM 3090</name>
    <dbReference type="NCBI Taxonomy" id="1121331"/>
    <lineage>
        <taxon>Bacteria</taxon>
        <taxon>Bacillati</taxon>
        <taxon>Bacillota</taxon>
        <taxon>Clostridia</taxon>
        <taxon>Eubacteriales</taxon>
        <taxon>Clostridiaceae</taxon>
        <taxon>Hathewaya</taxon>
    </lineage>
</organism>
<dbReference type="CDD" id="cd00553">
    <property type="entry name" value="NAD_synthase"/>
    <property type="match status" value="1"/>
</dbReference>
<evidence type="ECO:0000256" key="2">
    <source>
        <dbReference type="ARBA" id="ARBA00007145"/>
    </source>
</evidence>
<evidence type="ECO:0000256" key="3">
    <source>
        <dbReference type="ARBA" id="ARBA00022598"/>
    </source>
</evidence>
<dbReference type="InterPro" id="IPR036526">
    <property type="entry name" value="C-N_Hydrolase_sf"/>
</dbReference>
<feature type="binding site" evidence="7">
    <location>
        <position position="601"/>
    </location>
    <ligand>
        <name>deamido-NAD(+)</name>
        <dbReference type="ChEBI" id="CHEBI:58437"/>
        <note>ligand shared between two neighboring subunits</note>
    </ligand>
</feature>
<dbReference type="HAMAP" id="MF_02090">
    <property type="entry name" value="NadE_glutamine_dep"/>
    <property type="match status" value="1"/>
</dbReference>
<feature type="binding site" evidence="7">
    <location>
        <position position="438"/>
    </location>
    <ligand>
        <name>deamido-NAD(+)</name>
        <dbReference type="ChEBI" id="CHEBI:58437"/>
        <note>ligand shared between two neighboring subunits</note>
    </ligand>
</feature>
<keyword evidence="12" id="KW-1185">Reference proteome</keyword>
<dbReference type="GO" id="GO:0005524">
    <property type="term" value="F:ATP binding"/>
    <property type="evidence" value="ECO:0007669"/>
    <property type="project" value="UniProtKB-UniRule"/>
</dbReference>
<dbReference type="InterPro" id="IPR041856">
    <property type="entry name" value="NAD+_synth_C"/>
</dbReference>
<name>A0A1M6QEY3_9CLOT</name>
<dbReference type="NCBIfam" id="TIGR00552">
    <property type="entry name" value="nadE"/>
    <property type="match status" value="1"/>
</dbReference>
<dbReference type="InterPro" id="IPR014445">
    <property type="entry name" value="Gln-dep_NAD_synthase"/>
</dbReference>
<dbReference type="CDD" id="cd07570">
    <property type="entry name" value="GAT_Gln-NAD-synth"/>
    <property type="match status" value="1"/>
</dbReference>
<comment type="similarity">
    <text evidence="2 7 8">In the C-terminal section; belongs to the NAD synthetase family.</text>
</comment>
<feature type="binding site" evidence="7">
    <location>
        <position position="462"/>
    </location>
    <ligand>
        <name>ATP</name>
        <dbReference type="ChEBI" id="CHEBI:30616"/>
    </ligand>
</feature>
<feature type="active site" description="For glutaminase activity" evidence="7">
    <location>
        <position position="115"/>
    </location>
</feature>
<reference evidence="11 12" key="1">
    <citation type="submission" date="2016-11" db="EMBL/GenBank/DDBJ databases">
        <authorList>
            <person name="Jaros S."/>
            <person name="Januszkiewicz K."/>
            <person name="Wedrychowicz H."/>
        </authorList>
    </citation>
    <scope>NUCLEOTIDE SEQUENCE [LARGE SCALE GENOMIC DNA]</scope>
    <source>
        <strain evidence="11 12">DSM 3090</strain>
    </source>
</reference>
<dbReference type="PROSITE" id="PS50263">
    <property type="entry name" value="CN_HYDROLASE"/>
    <property type="match status" value="1"/>
</dbReference>
<dbReference type="InterPro" id="IPR022310">
    <property type="entry name" value="NAD/GMP_synthase"/>
</dbReference>
<dbReference type="EC" id="6.3.5.1" evidence="7 8"/>
<dbReference type="SUPFAM" id="SSF52402">
    <property type="entry name" value="Adenine nucleotide alpha hydrolases-like"/>
    <property type="match status" value="1"/>
</dbReference>
<comment type="caution">
    <text evidence="7">Lacks conserved residue(s) required for the propagation of feature annotation.</text>
</comment>
<feature type="active site" description="Nucleophile; for glutaminase activity" evidence="7">
    <location>
        <position position="169"/>
    </location>
</feature>
<dbReference type="AlphaFoldDB" id="A0A1M6QEY3"/>
<feature type="binding site" evidence="7">
    <location>
        <position position="467"/>
    </location>
    <ligand>
        <name>deamido-NAD(+)</name>
        <dbReference type="ChEBI" id="CHEBI:58437"/>
        <note>ligand shared between two neighboring subunits</note>
    </ligand>
</feature>
<dbReference type="SUPFAM" id="SSF56317">
    <property type="entry name" value="Carbon-nitrogen hydrolase"/>
    <property type="match status" value="1"/>
</dbReference>
<dbReference type="Gene3D" id="1.10.10.1140">
    <property type="entry name" value="Glutamine-dependent NAD+ synthetase, C-terminal domain"/>
    <property type="match status" value="1"/>
</dbReference>
<feature type="domain" description="CN hydrolase" evidence="10">
    <location>
        <begin position="6"/>
        <end position="269"/>
    </location>
</feature>
<dbReference type="Gene3D" id="3.40.50.620">
    <property type="entry name" value="HUPs"/>
    <property type="match status" value="1"/>
</dbReference>
<evidence type="ECO:0000256" key="8">
    <source>
        <dbReference type="PIRNR" id="PIRNR006630"/>
    </source>
</evidence>
<comment type="similarity">
    <text evidence="9">Belongs to the NAD synthetase family.</text>
</comment>
<sequence length="636" mass="72239">MNIPFLRTGAGCPKSKVSNVNYNLEQIIHCIDEAHKKEIKLLVFPELCTTSYTCADLFFNRKLINDSNEALHKIATYCKDLDMFVVIGAPIINNNRLFNCAVNIFHGEILGIIPKSYLPNSNEFYEKRWFTEGLNIRNSYVNLSFQEHIPFGTDLIFSNDNIKIACEICQDLWVPVPPSSYYTLNGANIICNCSASNELMFKNDYRKKLIEIQSSKCQCAYVYSSCGIHESTTDVIFSGSTFIYENGTELACGDRFSSENELIYNDIDIEFLDGIRIENNNSTFLGTEYSMREICFKYNNTSICHLMHTYNPLPFLPDEKNKHEVCADIFMMQCTALMKRLNHINNEKIVLGISGGLDSTLALICACKTMNMMNLPLKNIIAVTMPGFGTTDRTYDNAVSLCKTLGTDLREISIVAASLQHFEDIGHDKSNHDITYENVQARERTQILMDLANKEHALLLGTGDLSEIALGWSTFNGDHMSMYSINCSIPKTLVQYLVNYTAIEDLDFKNCSEVLLDIVGTPISPELLPKNEQGEIDQKTEDLIGPYELHDFFLYHLMTENSTPERLFRISCATFQSKYAEDVIKKWLNKFMYRFVTQQFKRSTIPDGPKVTPVGLSPRGDLKMPSDASYDGWMLE</sequence>
<dbReference type="InterPro" id="IPR014729">
    <property type="entry name" value="Rossmann-like_a/b/a_fold"/>
</dbReference>
<comment type="function">
    <text evidence="7">Catalyzes the ATP-dependent amidation of deamido-NAD to form NAD. Uses L-glutamine as a nitrogen source.</text>
</comment>
<dbReference type="InterPro" id="IPR003010">
    <property type="entry name" value="C-N_Hydrolase"/>
</dbReference>
<evidence type="ECO:0000256" key="6">
    <source>
        <dbReference type="ARBA" id="ARBA00023027"/>
    </source>
</evidence>
<proteinExistence type="inferred from homology"/>
<dbReference type="GO" id="GO:0004359">
    <property type="term" value="F:glutaminase activity"/>
    <property type="evidence" value="ECO:0007669"/>
    <property type="project" value="InterPro"/>
</dbReference>
<dbReference type="Gene3D" id="3.60.110.10">
    <property type="entry name" value="Carbon-nitrogen hydrolase"/>
    <property type="match status" value="1"/>
</dbReference>
<dbReference type="InterPro" id="IPR003694">
    <property type="entry name" value="NAD_synthase"/>
</dbReference>
<evidence type="ECO:0000256" key="1">
    <source>
        <dbReference type="ARBA" id="ARBA00005188"/>
    </source>
</evidence>
<dbReference type="NCBIfam" id="NF002730">
    <property type="entry name" value="PRK02628.1"/>
    <property type="match status" value="1"/>
</dbReference>
<feature type="active site" description="Proton acceptor; for glutaminase activity" evidence="7">
    <location>
        <position position="46"/>
    </location>
</feature>
<evidence type="ECO:0000256" key="9">
    <source>
        <dbReference type="RuleBase" id="RU003811"/>
    </source>
</evidence>
<accession>A0A1M6QEY3</accession>
<comment type="catalytic activity">
    <reaction evidence="7 8">
        <text>deamido-NAD(+) + L-glutamine + ATP + H2O = L-glutamate + AMP + diphosphate + NAD(+) + H(+)</text>
        <dbReference type="Rhea" id="RHEA:24384"/>
        <dbReference type="ChEBI" id="CHEBI:15377"/>
        <dbReference type="ChEBI" id="CHEBI:15378"/>
        <dbReference type="ChEBI" id="CHEBI:29985"/>
        <dbReference type="ChEBI" id="CHEBI:30616"/>
        <dbReference type="ChEBI" id="CHEBI:33019"/>
        <dbReference type="ChEBI" id="CHEBI:57540"/>
        <dbReference type="ChEBI" id="CHEBI:58359"/>
        <dbReference type="ChEBI" id="CHEBI:58437"/>
        <dbReference type="ChEBI" id="CHEBI:456215"/>
        <dbReference type="EC" id="6.3.5.1"/>
    </reaction>
</comment>
<dbReference type="Proteomes" id="UP000183952">
    <property type="component" value="Unassembled WGS sequence"/>
</dbReference>
<keyword evidence="3 7" id="KW-0436">Ligase</keyword>